<evidence type="ECO:0000313" key="2">
    <source>
        <dbReference type="EMBL" id="KKM82420.1"/>
    </source>
</evidence>
<comment type="caution">
    <text evidence="2">The sequence shown here is derived from an EMBL/GenBank/DDBJ whole genome shotgun (WGS) entry which is preliminary data.</text>
</comment>
<keyword evidence="1" id="KW-0812">Transmembrane</keyword>
<proteinExistence type="predicted"/>
<name>A0A0F9N0M2_9ZZZZ</name>
<dbReference type="AlphaFoldDB" id="A0A0F9N0M2"/>
<gene>
    <name evidence="2" type="ORF">LCGC14_1319820</name>
</gene>
<accession>A0A0F9N0M2</accession>
<keyword evidence="1" id="KW-1133">Transmembrane helix</keyword>
<protein>
    <submittedName>
        <fullName evidence="2">Uncharacterized protein</fullName>
    </submittedName>
</protein>
<sequence>MRKNWFNFFEICIGVILFTIVHFRLIEVLK</sequence>
<organism evidence="2">
    <name type="scientific">marine sediment metagenome</name>
    <dbReference type="NCBI Taxonomy" id="412755"/>
    <lineage>
        <taxon>unclassified sequences</taxon>
        <taxon>metagenomes</taxon>
        <taxon>ecological metagenomes</taxon>
    </lineage>
</organism>
<evidence type="ECO:0000256" key="1">
    <source>
        <dbReference type="SAM" id="Phobius"/>
    </source>
</evidence>
<dbReference type="EMBL" id="LAZR01007866">
    <property type="protein sequence ID" value="KKM82420.1"/>
    <property type="molecule type" value="Genomic_DNA"/>
</dbReference>
<feature type="transmembrane region" description="Helical" evidence="1">
    <location>
        <begin position="6"/>
        <end position="26"/>
    </location>
</feature>
<keyword evidence="1" id="KW-0472">Membrane</keyword>
<reference evidence="2" key="1">
    <citation type="journal article" date="2015" name="Nature">
        <title>Complex archaea that bridge the gap between prokaryotes and eukaryotes.</title>
        <authorList>
            <person name="Spang A."/>
            <person name="Saw J.H."/>
            <person name="Jorgensen S.L."/>
            <person name="Zaremba-Niedzwiedzka K."/>
            <person name="Martijn J."/>
            <person name="Lind A.E."/>
            <person name="van Eijk R."/>
            <person name="Schleper C."/>
            <person name="Guy L."/>
            <person name="Ettema T.J."/>
        </authorList>
    </citation>
    <scope>NUCLEOTIDE SEQUENCE</scope>
</reference>